<reference evidence="1" key="1">
    <citation type="submission" date="2012-09" db="EMBL/GenBank/DDBJ databases">
        <authorList>
            <person name="Martin A.A."/>
        </authorList>
    </citation>
    <scope>NUCLEOTIDE SEQUENCE</scope>
</reference>
<organism evidence="1 2">
    <name type="scientific">Angiostrongylus cantonensis</name>
    <name type="common">Rat lungworm</name>
    <dbReference type="NCBI Taxonomy" id="6313"/>
    <lineage>
        <taxon>Eukaryota</taxon>
        <taxon>Metazoa</taxon>
        <taxon>Ecdysozoa</taxon>
        <taxon>Nematoda</taxon>
        <taxon>Chromadorea</taxon>
        <taxon>Rhabditida</taxon>
        <taxon>Rhabditina</taxon>
        <taxon>Rhabditomorpha</taxon>
        <taxon>Strongyloidea</taxon>
        <taxon>Metastrongylidae</taxon>
        <taxon>Angiostrongylus</taxon>
    </lineage>
</organism>
<reference evidence="2" key="2">
    <citation type="submission" date="2017-02" db="UniProtKB">
        <authorList>
            <consortium name="WormBaseParasite"/>
        </authorList>
    </citation>
    <scope>IDENTIFICATION</scope>
</reference>
<protein>
    <submittedName>
        <fullName evidence="2">Uncharacterized protein</fullName>
    </submittedName>
</protein>
<evidence type="ECO:0000313" key="2">
    <source>
        <dbReference type="WBParaSite" id="ACAC_0000937301-mRNA-1"/>
    </source>
</evidence>
<dbReference type="AlphaFoldDB" id="A0A0K0DEQ4"/>
<proteinExistence type="predicted"/>
<keyword evidence="1" id="KW-1185">Reference proteome</keyword>
<name>A0A0K0DEQ4_ANGCA</name>
<sequence>MEAESSKVTKRRLSPETLKLIPQRRIARVAGNRQLAFELAQQGRQAIKEDLIERQAAVMAEAVEVEKSINKAQRIQNSNMCQRSKTEDTGLYAKQWRIR</sequence>
<dbReference type="WBParaSite" id="ACAC_0000937301-mRNA-1">
    <property type="protein sequence ID" value="ACAC_0000937301-mRNA-1"/>
    <property type="gene ID" value="ACAC_0000937301"/>
</dbReference>
<dbReference type="Proteomes" id="UP000035642">
    <property type="component" value="Unassembled WGS sequence"/>
</dbReference>
<evidence type="ECO:0000313" key="1">
    <source>
        <dbReference type="Proteomes" id="UP000035642"/>
    </source>
</evidence>
<accession>A0A0K0DEQ4</accession>